<dbReference type="EMBL" id="KN822121">
    <property type="protein sequence ID" value="KIM56171.1"/>
    <property type="molecule type" value="Genomic_DNA"/>
</dbReference>
<organism evidence="1 2">
    <name type="scientific">Scleroderma citrinum Foug A</name>
    <dbReference type="NCBI Taxonomy" id="1036808"/>
    <lineage>
        <taxon>Eukaryota</taxon>
        <taxon>Fungi</taxon>
        <taxon>Dikarya</taxon>
        <taxon>Basidiomycota</taxon>
        <taxon>Agaricomycotina</taxon>
        <taxon>Agaricomycetes</taxon>
        <taxon>Agaricomycetidae</taxon>
        <taxon>Boletales</taxon>
        <taxon>Sclerodermatineae</taxon>
        <taxon>Sclerodermataceae</taxon>
        <taxon>Scleroderma</taxon>
    </lineage>
</organism>
<protein>
    <submittedName>
        <fullName evidence="1">Uncharacterized protein</fullName>
    </submittedName>
</protein>
<gene>
    <name evidence="1" type="ORF">SCLCIDRAFT_29799</name>
</gene>
<reference evidence="1 2" key="1">
    <citation type="submission" date="2014-04" db="EMBL/GenBank/DDBJ databases">
        <authorList>
            <consortium name="DOE Joint Genome Institute"/>
            <person name="Kuo A."/>
            <person name="Kohler A."/>
            <person name="Nagy L.G."/>
            <person name="Floudas D."/>
            <person name="Copeland A."/>
            <person name="Barry K.W."/>
            <person name="Cichocki N."/>
            <person name="Veneault-Fourrey C."/>
            <person name="LaButti K."/>
            <person name="Lindquist E.A."/>
            <person name="Lipzen A."/>
            <person name="Lundell T."/>
            <person name="Morin E."/>
            <person name="Murat C."/>
            <person name="Sun H."/>
            <person name="Tunlid A."/>
            <person name="Henrissat B."/>
            <person name="Grigoriev I.V."/>
            <person name="Hibbett D.S."/>
            <person name="Martin F."/>
            <person name="Nordberg H.P."/>
            <person name="Cantor M.N."/>
            <person name="Hua S.X."/>
        </authorList>
    </citation>
    <scope>NUCLEOTIDE SEQUENCE [LARGE SCALE GENOMIC DNA]</scope>
    <source>
        <strain evidence="1 2">Foug A</strain>
    </source>
</reference>
<keyword evidence="2" id="KW-1185">Reference proteome</keyword>
<dbReference type="HOGENOM" id="CLU_096306_2_0_1"/>
<dbReference type="AlphaFoldDB" id="A0A0C3DJE1"/>
<dbReference type="InParanoid" id="A0A0C3DJE1"/>
<proteinExistence type="predicted"/>
<reference evidence="2" key="2">
    <citation type="submission" date="2015-01" db="EMBL/GenBank/DDBJ databases">
        <title>Evolutionary Origins and Diversification of the Mycorrhizal Mutualists.</title>
        <authorList>
            <consortium name="DOE Joint Genome Institute"/>
            <consortium name="Mycorrhizal Genomics Consortium"/>
            <person name="Kohler A."/>
            <person name="Kuo A."/>
            <person name="Nagy L.G."/>
            <person name="Floudas D."/>
            <person name="Copeland A."/>
            <person name="Barry K.W."/>
            <person name="Cichocki N."/>
            <person name="Veneault-Fourrey C."/>
            <person name="LaButti K."/>
            <person name="Lindquist E.A."/>
            <person name="Lipzen A."/>
            <person name="Lundell T."/>
            <person name="Morin E."/>
            <person name="Murat C."/>
            <person name="Riley R."/>
            <person name="Ohm R."/>
            <person name="Sun H."/>
            <person name="Tunlid A."/>
            <person name="Henrissat B."/>
            <person name="Grigoriev I.V."/>
            <person name="Hibbett D.S."/>
            <person name="Martin F."/>
        </authorList>
    </citation>
    <scope>NUCLEOTIDE SEQUENCE [LARGE SCALE GENOMIC DNA]</scope>
    <source>
        <strain evidence="2">Foug A</strain>
    </source>
</reference>
<dbReference type="Proteomes" id="UP000053989">
    <property type="component" value="Unassembled WGS sequence"/>
</dbReference>
<name>A0A0C3DJE1_9AGAM</name>
<dbReference type="OrthoDB" id="2748837at2759"/>
<sequence>MLDELDLMLAHFEGEGTRVHCILHIGNLVVKTLIKQFNIPQHKESDEINEHRKVEEYETADVINADLEKDNNIDSWIDETALMSAQEKANLEQNVRPVRSALAKVINNQPESSHSYCFGFPEDMQVGL</sequence>
<evidence type="ECO:0000313" key="2">
    <source>
        <dbReference type="Proteomes" id="UP000053989"/>
    </source>
</evidence>
<evidence type="ECO:0000313" key="1">
    <source>
        <dbReference type="EMBL" id="KIM56171.1"/>
    </source>
</evidence>
<accession>A0A0C3DJE1</accession>